<evidence type="ECO:0000313" key="2">
    <source>
        <dbReference type="EMBL" id="NHN85658.1"/>
    </source>
</evidence>
<feature type="transmembrane region" description="Helical" evidence="1">
    <location>
        <begin position="41"/>
        <end position="59"/>
    </location>
</feature>
<evidence type="ECO:0000313" key="3">
    <source>
        <dbReference type="Proteomes" id="UP000635278"/>
    </source>
</evidence>
<feature type="transmembrane region" description="Helical" evidence="1">
    <location>
        <begin position="105"/>
        <end position="124"/>
    </location>
</feature>
<dbReference type="Proteomes" id="UP000635278">
    <property type="component" value="Unassembled WGS sequence"/>
</dbReference>
<feature type="transmembrane region" description="Helical" evidence="1">
    <location>
        <begin position="12"/>
        <end position="29"/>
    </location>
</feature>
<gene>
    <name evidence="2" type="ORF">GOB93_13550</name>
</gene>
<dbReference type="EMBL" id="WOTB01000019">
    <property type="protein sequence ID" value="NHN85658.1"/>
    <property type="molecule type" value="Genomic_DNA"/>
</dbReference>
<feature type="transmembrane region" description="Helical" evidence="1">
    <location>
        <begin position="130"/>
        <end position="155"/>
    </location>
</feature>
<proteinExistence type="predicted"/>
<accession>A0ABX0JQC2</accession>
<keyword evidence="1" id="KW-0472">Membrane</keyword>
<keyword evidence="3" id="KW-1185">Reference proteome</keyword>
<dbReference type="InterPro" id="IPR046730">
    <property type="entry name" value="DUF6622"/>
</dbReference>
<protein>
    <recommendedName>
        <fullName evidence="4">DUF1453 domain-containing protein</fullName>
    </recommendedName>
</protein>
<reference evidence="2 3" key="1">
    <citation type="journal article" date="2020" name="Int. J. Syst. Evol. Microbiol.">
        <title>Novel acetic acid bacteria from cider fermentations: Acetobacter conturbans sp. nov. and Acetobacter fallax sp. nov.</title>
        <authorList>
            <person name="Sombolestani A.S."/>
            <person name="Cleenwerck I."/>
            <person name="Cnockaert M."/>
            <person name="Borremans W."/>
            <person name="Wieme A.D."/>
            <person name="De Vuyst L."/>
            <person name="Vandamme P."/>
        </authorList>
    </citation>
    <scope>NUCLEOTIDE SEQUENCE [LARGE SCALE GENOMIC DNA]</scope>
    <source>
        <strain evidence="2 3">LMG 30640</strain>
    </source>
</reference>
<feature type="transmembrane region" description="Helical" evidence="1">
    <location>
        <begin position="65"/>
        <end position="84"/>
    </location>
</feature>
<keyword evidence="1" id="KW-1133">Transmembrane helix</keyword>
<name>A0ABX0JQC2_9PROT</name>
<evidence type="ECO:0000256" key="1">
    <source>
        <dbReference type="SAM" id="Phobius"/>
    </source>
</evidence>
<sequence length="166" mass="17953">MSLPLILSHVPVWVWVLLVVLIRMGCLALQDREVPLRRVIMVPVIFMVWGLSGLVSLAGYQVAPYAVWASMAVVLGVIGFVTGPGRIGVDLTRGVAHRPGSVVPLIRNVGLFGVQFALGMGMAMRPDMSGMLILLRSAVSGAMAGYFAGWAAAFFRRYEGAWRLVL</sequence>
<dbReference type="RefSeq" id="WP_173584052.1">
    <property type="nucleotide sequence ID" value="NZ_WOTB01000019.1"/>
</dbReference>
<organism evidence="2 3">
    <name type="scientific">Acetobacter musti</name>
    <dbReference type="NCBI Taxonomy" id="864732"/>
    <lineage>
        <taxon>Bacteria</taxon>
        <taxon>Pseudomonadati</taxon>
        <taxon>Pseudomonadota</taxon>
        <taxon>Alphaproteobacteria</taxon>
        <taxon>Acetobacterales</taxon>
        <taxon>Acetobacteraceae</taxon>
        <taxon>Acetobacter</taxon>
    </lineage>
</organism>
<comment type="caution">
    <text evidence="2">The sequence shown here is derived from an EMBL/GenBank/DDBJ whole genome shotgun (WGS) entry which is preliminary data.</text>
</comment>
<keyword evidence="1" id="KW-0812">Transmembrane</keyword>
<dbReference type="Pfam" id="PF20327">
    <property type="entry name" value="DUF6622"/>
    <property type="match status" value="1"/>
</dbReference>
<evidence type="ECO:0008006" key="4">
    <source>
        <dbReference type="Google" id="ProtNLM"/>
    </source>
</evidence>